<dbReference type="AlphaFoldDB" id="A0AAN7VKK7"/>
<proteinExistence type="predicted"/>
<evidence type="ECO:0000313" key="20">
    <source>
        <dbReference type="EMBL" id="KAK5645719.1"/>
    </source>
</evidence>
<evidence type="ECO:0000256" key="15">
    <source>
        <dbReference type="SAM" id="MobiDB-lite"/>
    </source>
</evidence>
<evidence type="ECO:0000256" key="10">
    <source>
        <dbReference type="ARBA" id="ARBA00023117"/>
    </source>
</evidence>
<dbReference type="SUPFAM" id="SSF63748">
    <property type="entry name" value="Tudor/PWWP/MBT"/>
    <property type="match status" value="1"/>
</dbReference>
<feature type="domain" description="PWWP" evidence="17">
    <location>
        <begin position="362"/>
        <end position="413"/>
    </location>
</feature>
<evidence type="ECO:0000256" key="14">
    <source>
        <dbReference type="PROSITE-ProRule" id="PRU00134"/>
    </source>
</evidence>
<keyword evidence="12" id="KW-0539">Nucleus</keyword>
<dbReference type="InterPro" id="IPR047268">
    <property type="entry name" value="PWWP_BS69"/>
</dbReference>
<dbReference type="PANTHER" id="PTHR46379:SF1">
    <property type="entry name" value="ZINC FINGER MYND DOMAIN-CONTAINING PROTEIN 11"/>
    <property type="match status" value="1"/>
</dbReference>
<keyword evidence="21" id="KW-1185">Reference proteome</keyword>
<dbReference type="EMBL" id="JAVRBK010000003">
    <property type="protein sequence ID" value="KAK5645719.1"/>
    <property type="molecule type" value="Genomic_DNA"/>
</dbReference>
<dbReference type="InterPro" id="IPR002893">
    <property type="entry name" value="Znf_MYND"/>
</dbReference>
<evidence type="ECO:0000256" key="13">
    <source>
        <dbReference type="PROSITE-ProRule" id="PRU00035"/>
    </source>
</evidence>
<dbReference type="GO" id="GO:0034243">
    <property type="term" value="P:regulation of transcription elongation by RNA polymerase II"/>
    <property type="evidence" value="ECO:0007669"/>
    <property type="project" value="InterPro"/>
</dbReference>
<evidence type="ECO:0000256" key="6">
    <source>
        <dbReference type="ARBA" id="ARBA00022771"/>
    </source>
</evidence>
<dbReference type="Proteomes" id="UP001329430">
    <property type="component" value="Chromosome 3"/>
</dbReference>
<dbReference type="CDD" id="cd20159">
    <property type="entry name" value="PWWP_BS69"/>
    <property type="match status" value="1"/>
</dbReference>
<dbReference type="GO" id="GO:0008270">
    <property type="term" value="F:zinc ion binding"/>
    <property type="evidence" value="ECO:0007669"/>
    <property type="project" value="UniProtKB-KW"/>
</dbReference>
<dbReference type="Pfam" id="PF00855">
    <property type="entry name" value="PWWP"/>
    <property type="match status" value="1"/>
</dbReference>
<keyword evidence="8" id="KW-0156">Chromatin regulator</keyword>
<organism evidence="20 21">
    <name type="scientific">Pyrocoelia pectoralis</name>
    <dbReference type="NCBI Taxonomy" id="417401"/>
    <lineage>
        <taxon>Eukaryota</taxon>
        <taxon>Metazoa</taxon>
        <taxon>Ecdysozoa</taxon>
        <taxon>Arthropoda</taxon>
        <taxon>Hexapoda</taxon>
        <taxon>Insecta</taxon>
        <taxon>Pterygota</taxon>
        <taxon>Neoptera</taxon>
        <taxon>Endopterygota</taxon>
        <taxon>Coleoptera</taxon>
        <taxon>Polyphaga</taxon>
        <taxon>Elateriformia</taxon>
        <taxon>Elateroidea</taxon>
        <taxon>Lampyridae</taxon>
        <taxon>Lampyrinae</taxon>
        <taxon>Pyrocoelia</taxon>
    </lineage>
</organism>
<dbReference type="SMART" id="SM00293">
    <property type="entry name" value="PWWP"/>
    <property type="match status" value="1"/>
</dbReference>
<dbReference type="PROSITE" id="PS01360">
    <property type="entry name" value="ZF_MYND_1"/>
    <property type="match status" value="1"/>
</dbReference>
<evidence type="ECO:0000256" key="8">
    <source>
        <dbReference type="ARBA" id="ARBA00022853"/>
    </source>
</evidence>
<dbReference type="Gene3D" id="2.30.30.140">
    <property type="match status" value="1"/>
</dbReference>
<keyword evidence="11" id="KW-0804">Transcription</keyword>
<feature type="domain" description="MYND-type" evidence="18">
    <location>
        <begin position="676"/>
        <end position="711"/>
    </location>
</feature>
<dbReference type="SUPFAM" id="SSF144232">
    <property type="entry name" value="HIT/MYND zinc finger-like"/>
    <property type="match status" value="1"/>
</dbReference>
<dbReference type="Pfam" id="PF00439">
    <property type="entry name" value="Bromodomain"/>
    <property type="match status" value="1"/>
</dbReference>
<keyword evidence="6 14" id="KW-0863">Zinc-finger</keyword>
<evidence type="ECO:0000313" key="21">
    <source>
        <dbReference type="Proteomes" id="UP001329430"/>
    </source>
</evidence>
<dbReference type="FunFam" id="6.10.140.2220:FF:000002">
    <property type="entry name" value="Protein kinase C-binding protein 1 isoform C"/>
    <property type="match status" value="1"/>
</dbReference>
<evidence type="ECO:0000256" key="7">
    <source>
        <dbReference type="ARBA" id="ARBA00022833"/>
    </source>
</evidence>
<feature type="region of interest" description="Disordered" evidence="15">
    <location>
        <begin position="509"/>
        <end position="560"/>
    </location>
</feature>
<dbReference type="InterPro" id="IPR057053">
    <property type="entry name" value="MYND_ZMYND11_ZMYD8"/>
</dbReference>
<evidence type="ECO:0000259" key="17">
    <source>
        <dbReference type="PROSITE" id="PS50812"/>
    </source>
</evidence>
<dbReference type="GO" id="GO:0003677">
    <property type="term" value="F:DNA binding"/>
    <property type="evidence" value="ECO:0007669"/>
    <property type="project" value="InterPro"/>
</dbReference>
<keyword evidence="4" id="KW-0597">Phosphoprotein</keyword>
<dbReference type="InterPro" id="IPR048589">
    <property type="entry name" value="SAMD1-like_WH"/>
</dbReference>
<feature type="domain" description="SAMD1-like winged helix (WH)" evidence="19">
    <location>
        <begin position="3"/>
        <end position="79"/>
    </location>
</feature>
<name>A0AAN7VKK7_9COLE</name>
<keyword evidence="9" id="KW-0805">Transcription regulation</keyword>
<dbReference type="PROSITE" id="PS50865">
    <property type="entry name" value="ZF_MYND_2"/>
    <property type="match status" value="1"/>
</dbReference>
<dbReference type="GO" id="GO:0140006">
    <property type="term" value="F:histone H3 reader activity"/>
    <property type="evidence" value="ECO:0007669"/>
    <property type="project" value="UniProtKB-ARBA"/>
</dbReference>
<evidence type="ECO:0000256" key="11">
    <source>
        <dbReference type="ARBA" id="ARBA00023163"/>
    </source>
</evidence>
<evidence type="ECO:0000256" key="12">
    <source>
        <dbReference type="ARBA" id="ARBA00023242"/>
    </source>
</evidence>
<dbReference type="PROSITE" id="PS50014">
    <property type="entry name" value="BROMODOMAIN_2"/>
    <property type="match status" value="1"/>
</dbReference>
<evidence type="ECO:0000256" key="5">
    <source>
        <dbReference type="ARBA" id="ARBA00022723"/>
    </source>
</evidence>
<evidence type="ECO:0000256" key="4">
    <source>
        <dbReference type="ARBA" id="ARBA00022553"/>
    </source>
</evidence>
<dbReference type="SUPFAM" id="SSF47370">
    <property type="entry name" value="Bromodomain"/>
    <property type="match status" value="1"/>
</dbReference>
<feature type="compositionally biased region" description="Polar residues" evidence="15">
    <location>
        <begin position="542"/>
        <end position="556"/>
    </location>
</feature>
<evidence type="ECO:0000259" key="19">
    <source>
        <dbReference type="PROSITE" id="PS52014"/>
    </source>
</evidence>
<dbReference type="GO" id="GO:0005694">
    <property type="term" value="C:chromosome"/>
    <property type="evidence" value="ECO:0007669"/>
    <property type="project" value="UniProtKB-SubCell"/>
</dbReference>
<keyword evidence="10 13" id="KW-0103">Bromodomain</keyword>
<comment type="subcellular location">
    <subcellularLocation>
        <location evidence="2">Chromosome</location>
    </subcellularLocation>
    <subcellularLocation>
        <location evidence="1">Nucleus</location>
    </subcellularLocation>
</comment>
<dbReference type="InterPro" id="IPR001487">
    <property type="entry name" value="Bromodomain"/>
</dbReference>
<evidence type="ECO:0000256" key="9">
    <source>
        <dbReference type="ARBA" id="ARBA00023015"/>
    </source>
</evidence>
<dbReference type="InterPro" id="IPR000313">
    <property type="entry name" value="PWWP_dom"/>
</dbReference>
<dbReference type="Gene3D" id="6.10.140.2220">
    <property type="match status" value="1"/>
</dbReference>
<evidence type="ECO:0000259" key="18">
    <source>
        <dbReference type="PROSITE" id="PS50865"/>
    </source>
</evidence>
<dbReference type="PROSITE" id="PS52014">
    <property type="entry name" value="SAMD1_WH"/>
    <property type="match status" value="1"/>
</dbReference>
<evidence type="ECO:0000259" key="16">
    <source>
        <dbReference type="PROSITE" id="PS50014"/>
    </source>
</evidence>
<dbReference type="PROSITE" id="PS50812">
    <property type="entry name" value="PWWP"/>
    <property type="match status" value="1"/>
</dbReference>
<dbReference type="Gene3D" id="1.20.920.10">
    <property type="entry name" value="Bromodomain-like"/>
    <property type="match status" value="1"/>
</dbReference>
<comment type="caution">
    <text evidence="20">The sequence shown here is derived from an EMBL/GenBank/DDBJ whole genome shotgun (WGS) entry which is preliminary data.</text>
</comment>
<feature type="compositionally biased region" description="Polar residues" evidence="15">
    <location>
        <begin position="517"/>
        <end position="534"/>
    </location>
</feature>
<evidence type="ECO:0000256" key="1">
    <source>
        <dbReference type="ARBA" id="ARBA00004123"/>
    </source>
</evidence>
<dbReference type="GO" id="GO:0003714">
    <property type="term" value="F:transcription corepressor activity"/>
    <property type="evidence" value="ECO:0007669"/>
    <property type="project" value="InterPro"/>
</dbReference>
<accession>A0AAN7VKK7</accession>
<gene>
    <name evidence="20" type="ORF">RI129_004183</name>
</gene>
<dbReference type="GO" id="GO:0009966">
    <property type="term" value="P:regulation of signal transduction"/>
    <property type="evidence" value="ECO:0007669"/>
    <property type="project" value="TreeGrafter"/>
</dbReference>
<feature type="domain" description="Bromo" evidence="16">
    <location>
        <begin position="271"/>
        <end position="319"/>
    </location>
</feature>
<evidence type="ECO:0008006" key="22">
    <source>
        <dbReference type="Google" id="ProtNLM"/>
    </source>
</evidence>
<keyword evidence="3" id="KW-0158">Chromosome</keyword>
<dbReference type="GO" id="GO:0005634">
    <property type="term" value="C:nucleus"/>
    <property type="evidence" value="ECO:0007669"/>
    <property type="project" value="UniProtKB-SubCell"/>
</dbReference>
<reference evidence="20 21" key="1">
    <citation type="journal article" date="2024" name="Insects">
        <title>An Improved Chromosome-Level Genome Assembly of the Firefly Pyrocoelia pectoralis.</title>
        <authorList>
            <person name="Fu X."/>
            <person name="Meyer-Rochow V.B."/>
            <person name="Ballantyne L."/>
            <person name="Zhu X."/>
        </authorList>
    </citation>
    <scope>NUCLEOTIDE SEQUENCE [LARGE SCALE GENOMIC DNA]</scope>
    <source>
        <strain evidence="20">XCY_ONT2</strain>
    </source>
</reference>
<keyword evidence="5" id="KW-0479">Metal-binding</keyword>
<evidence type="ECO:0000256" key="2">
    <source>
        <dbReference type="ARBA" id="ARBA00004286"/>
    </source>
</evidence>
<sequence length="715" mass="82671">MPVRRSADPKPLQHVWDAIRSANAQKQMADFQRIIKYLQRNDYCTTTQAELYLKQSLEDGLVLNLNKTTVKGAKVGLQVESYKIPNYELPLLLDDGKDWYCIDCHLAGDVAECRVCYRVFHVECANRKQNMYNKSGGNFLPNKEASVELKTLSSENEIIDITNESDPLVNNNKHDKVDKQSNKDQNPIADYIGLLLLEENQTEYDLSLCSICNMCKLEPKPNVDTDELNYLLTFVHNRIKSWLPASITDTMSVESKAEWLTEVEISWRAKQLFRTPMNMGIIESKIKQKQYEYLVAFKADVLTIQHNVAIYHGIESQEYGASEYMLEDCRYDLVELSNCPDCYKHSNEKINNKWFCLPCRVPHKLVWAKQKGYPYWPAKVLKETEATCDVRFFGGKYERSILPKMYIKPITMKVNDVQAKKGSAFNKAVSEMALHQRMLSNPDEVRLYTKIERKKKPQYKLGKAIPIVKVVQLDTAKTQNILINLPTNDDIFEQSAQALEESLIAQASATQKRKRSLSPSTKANKVNHAPLNQNKPKRTHVTKSSQRISSLDSDNVPSDVDELEMHSDEDYVLMKDSCHEEVTSSTEQMVAVEEHCSRDNSDGPVMPEPDRQYSESVEKTRRKLEQCHYKKQLINIALECMQAEIDRINSAHDDYVKKLFDIHNTQVSETKKKQWCYNCEQEAIYHCCWNTAYCSPICQQQHWQAEHKKVCRRKR</sequence>
<evidence type="ECO:0000256" key="3">
    <source>
        <dbReference type="ARBA" id="ARBA00022454"/>
    </source>
</evidence>
<dbReference type="Pfam" id="PF24324">
    <property type="entry name" value="MYND_ZMYND11_ZMYD8"/>
    <property type="match status" value="1"/>
</dbReference>
<protein>
    <recommendedName>
        <fullName evidence="22">Zinc finger MYND domain-containing protein 11</fullName>
    </recommendedName>
</protein>
<dbReference type="PANTHER" id="PTHR46379">
    <property type="entry name" value="ZINC FINGER MYND DOMAIN-CONTAINING"/>
    <property type="match status" value="1"/>
</dbReference>
<dbReference type="InterPro" id="IPR036427">
    <property type="entry name" value="Bromodomain-like_sf"/>
</dbReference>
<dbReference type="InterPro" id="IPR047269">
    <property type="entry name" value="ZMY11"/>
</dbReference>
<keyword evidence="7" id="KW-0862">Zinc</keyword>